<dbReference type="GO" id="GO:0004180">
    <property type="term" value="F:carboxypeptidase activity"/>
    <property type="evidence" value="ECO:0007669"/>
    <property type="project" value="UniProtKB-ARBA"/>
</dbReference>
<dbReference type="UniPathway" id="UPA00219"/>
<dbReference type="Pfam" id="PF03734">
    <property type="entry name" value="YkuD"/>
    <property type="match status" value="1"/>
</dbReference>
<dbReference type="InterPro" id="IPR052905">
    <property type="entry name" value="LD-transpeptidase_YkuD-like"/>
</dbReference>
<dbReference type="SUPFAM" id="SSF141523">
    <property type="entry name" value="L,D-transpeptidase catalytic domain-like"/>
    <property type="match status" value="1"/>
</dbReference>
<name>A0A838L9H6_9SPHN</name>
<keyword evidence="4 7" id="KW-0133">Cell shape</keyword>
<dbReference type="PANTHER" id="PTHR41533:SF2">
    <property type="entry name" value="BLR7131 PROTEIN"/>
    <property type="match status" value="1"/>
</dbReference>
<evidence type="ECO:0000256" key="7">
    <source>
        <dbReference type="PROSITE-ProRule" id="PRU01373"/>
    </source>
</evidence>
<protein>
    <submittedName>
        <fullName evidence="10">L,D-transpeptidase family protein</fullName>
    </submittedName>
</protein>
<dbReference type="PANTHER" id="PTHR41533">
    <property type="entry name" value="L,D-TRANSPEPTIDASE HI_1667-RELATED"/>
    <property type="match status" value="1"/>
</dbReference>
<evidence type="ECO:0000313" key="10">
    <source>
        <dbReference type="EMBL" id="MBA2935199.1"/>
    </source>
</evidence>
<evidence type="ECO:0000313" key="11">
    <source>
        <dbReference type="Proteomes" id="UP000570166"/>
    </source>
</evidence>
<dbReference type="Proteomes" id="UP000570166">
    <property type="component" value="Unassembled WGS sequence"/>
</dbReference>
<evidence type="ECO:0000256" key="1">
    <source>
        <dbReference type="ARBA" id="ARBA00004752"/>
    </source>
</evidence>
<evidence type="ECO:0000256" key="6">
    <source>
        <dbReference type="ARBA" id="ARBA00023316"/>
    </source>
</evidence>
<dbReference type="PROSITE" id="PS52029">
    <property type="entry name" value="LD_TPASE"/>
    <property type="match status" value="1"/>
</dbReference>
<reference evidence="10 11" key="1">
    <citation type="submission" date="2020-07" db="EMBL/GenBank/DDBJ databases">
        <authorList>
            <person name="Sun Q."/>
        </authorList>
    </citation>
    <scope>NUCLEOTIDE SEQUENCE [LARGE SCALE GENOMIC DNA]</scope>
    <source>
        <strain evidence="10 11">CGMCC 1.13654</strain>
    </source>
</reference>
<evidence type="ECO:0000256" key="8">
    <source>
        <dbReference type="SAM" id="MobiDB-lite"/>
    </source>
</evidence>
<dbReference type="GO" id="GO:0071555">
    <property type="term" value="P:cell wall organization"/>
    <property type="evidence" value="ECO:0007669"/>
    <property type="project" value="UniProtKB-UniRule"/>
</dbReference>
<dbReference type="InterPro" id="IPR036365">
    <property type="entry name" value="PGBD-like_sf"/>
</dbReference>
<dbReference type="Gene3D" id="2.40.440.10">
    <property type="entry name" value="L,D-transpeptidase catalytic domain-like"/>
    <property type="match status" value="1"/>
</dbReference>
<dbReference type="Gene3D" id="1.10.101.10">
    <property type="entry name" value="PGBD-like superfamily/PGBD"/>
    <property type="match status" value="1"/>
</dbReference>
<dbReference type="GO" id="GO:0016740">
    <property type="term" value="F:transferase activity"/>
    <property type="evidence" value="ECO:0007669"/>
    <property type="project" value="UniProtKB-KW"/>
</dbReference>
<feature type="active site" description="Nucleophile" evidence="7">
    <location>
        <position position="419"/>
    </location>
</feature>
<dbReference type="InterPro" id="IPR036366">
    <property type="entry name" value="PGBDSf"/>
</dbReference>
<dbReference type="CDD" id="cd16913">
    <property type="entry name" value="YkuD_like"/>
    <property type="match status" value="1"/>
</dbReference>
<dbReference type="InterPro" id="IPR002477">
    <property type="entry name" value="Peptidoglycan-bd-like"/>
</dbReference>
<dbReference type="AlphaFoldDB" id="A0A838L9H6"/>
<feature type="region of interest" description="Disordered" evidence="8">
    <location>
        <begin position="1"/>
        <end position="40"/>
    </location>
</feature>
<dbReference type="Pfam" id="PF01471">
    <property type="entry name" value="PG_binding_1"/>
    <property type="match status" value="1"/>
</dbReference>
<feature type="compositionally biased region" description="Polar residues" evidence="8">
    <location>
        <begin position="1"/>
        <end position="12"/>
    </location>
</feature>
<keyword evidence="5 7" id="KW-0573">Peptidoglycan synthesis</keyword>
<dbReference type="EMBL" id="JACEIB010000024">
    <property type="protein sequence ID" value="MBA2935199.1"/>
    <property type="molecule type" value="Genomic_DNA"/>
</dbReference>
<dbReference type="InterPro" id="IPR045380">
    <property type="entry name" value="LD_TPept_scaffold_dom"/>
</dbReference>
<dbReference type="InterPro" id="IPR038063">
    <property type="entry name" value="Transpep_catalytic_dom"/>
</dbReference>
<comment type="similarity">
    <text evidence="2">Belongs to the YkuD family.</text>
</comment>
<gene>
    <name evidence="10" type="ORF">HZF05_14005</name>
</gene>
<sequence length="513" mass="54588">MAQGCNITTEKQSASGSNAGTATSNTVAPSASGPVQPPPEIARADLQAAATDPATKAFYGKDGWQAAWSADATQALVKALAERQRDGLDHVDFGSAGDQDSSAKSDVARTRAALAYAAALAHGVIDPTTLHKVYTIPRPDPDLAAGLLGALHAGTVGAWLDSLAPQDSDYKALSAAYLGYRNGLPDKSAPVIPNTKAIHVGDHDPRIANITMQLISNGYLPADPSGVPADTGTYTPPLANAVKQLQLDYGLKADGTIGGDVLDVLNQGPEDKARALGVEMERRRWLSRTPPATRIDVNTAAATLTYYRDGKIVDRRKVIVGKPGKETPPLRAPIYRLVANPTWTVPKSIQHASLGGKGAAYLKAHGMDYKGGFIVQQSGPKNALGLVKFDMQDDQAIYLHDTSDHSLFGRVQRHLSHGCVRVDDALGFAQALAQQQGILPQWQQARQAGKESFVTLPQPIPVRLLYWNAFQDTDGKVAFRTDPYGWNPAIAKALGFPAARSVQPKPKDIDIGP</sequence>
<comment type="pathway">
    <text evidence="1 7">Cell wall biogenesis; peptidoglycan biosynthesis.</text>
</comment>
<keyword evidence="3" id="KW-0808">Transferase</keyword>
<comment type="caution">
    <text evidence="10">The sequence shown here is derived from an EMBL/GenBank/DDBJ whole genome shotgun (WGS) entry which is preliminary data.</text>
</comment>
<dbReference type="Pfam" id="PF20142">
    <property type="entry name" value="Scaffold"/>
    <property type="match status" value="1"/>
</dbReference>
<dbReference type="GO" id="GO:0009252">
    <property type="term" value="P:peptidoglycan biosynthetic process"/>
    <property type="evidence" value="ECO:0007669"/>
    <property type="project" value="UniProtKB-UniPathway"/>
</dbReference>
<keyword evidence="11" id="KW-1185">Reference proteome</keyword>
<dbReference type="GO" id="GO:0008360">
    <property type="term" value="P:regulation of cell shape"/>
    <property type="evidence" value="ECO:0007669"/>
    <property type="project" value="UniProtKB-UniRule"/>
</dbReference>
<feature type="domain" description="L,D-TPase catalytic" evidence="9">
    <location>
        <begin position="293"/>
        <end position="455"/>
    </location>
</feature>
<dbReference type="InterPro" id="IPR005490">
    <property type="entry name" value="LD_TPept_cat_dom"/>
</dbReference>
<feature type="active site" description="Proton donor/acceptor" evidence="7">
    <location>
        <position position="400"/>
    </location>
</feature>
<keyword evidence="6 7" id="KW-0961">Cell wall biogenesis/degradation</keyword>
<evidence type="ECO:0000256" key="4">
    <source>
        <dbReference type="ARBA" id="ARBA00022960"/>
    </source>
</evidence>
<proteinExistence type="inferred from homology"/>
<feature type="compositionally biased region" description="Low complexity" evidence="8">
    <location>
        <begin position="13"/>
        <end position="26"/>
    </location>
</feature>
<evidence type="ECO:0000256" key="5">
    <source>
        <dbReference type="ARBA" id="ARBA00022984"/>
    </source>
</evidence>
<evidence type="ECO:0000259" key="9">
    <source>
        <dbReference type="PROSITE" id="PS52029"/>
    </source>
</evidence>
<accession>A0A838L9H6</accession>
<evidence type="ECO:0000256" key="3">
    <source>
        <dbReference type="ARBA" id="ARBA00022679"/>
    </source>
</evidence>
<dbReference type="SUPFAM" id="SSF47090">
    <property type="entry name" value="PGBD-like"/>
    <property type="match status" value="1"/>
</dbReference>
<evidence type="ECO:0000256" key="2">
    <source>
        <dbReference type="ARBA" id="ARBA00005992"/>
    </source>
</evidence>
<organism evidence="10 11">
    <name type="scientific">Sphingomonas chungangi</name>
    <dbReference type="NCBI Taxonomy" id="2683589"/>
    <lineage>
        <taxon>Bacteria</taxon>
        <taxon>Pseudomonadati</taxon>
        <taxon>Pseudomonadota</taxon>
        <taxon>Alphaproteobacteria</taxon>
        <taxon>Sphingomonadales</taxon>
        <taxon>Sphingomonadaceae</taxon>
        <taxon>Sphingomonas</taxon>
    </lineage>
</organism>